<name>A0A1G9EPN7_9BACL</name>
<keyword evidence="14" id="KW-1185">Reference proteome</keyword>
<feature type="domain" description="ABC3 transporter permease C-terminal" evidence="12">
    <location>
        <begin position="222"/>
        <end position="329"/>
    </location>
</feature>
<dbReference type="AlphaFoldDB" id="A0A1G9EPN7"/>
<dbReference type="Pfam" id="PF02687">
    <property type="entry name" value="FtsX"/>
    <property type="match status" value="1"/>
</dbReference>
<organism evidence="13 14">
    <name type="scientific">Lacicoccus qingdaonensis</name>
    <dbReference type="NCBI Taxonomy" id="576118"/>
    <lineage>
        <taxon>Bacteria</taxon>
        <taxon>Bacillati</taxon>
        <taxon>Bacillota</taxon>
        <taxon>Bacilli</taxon>
        <taxon>Bacillales</taxon>
        <taxon>Salinicoccaceae</taxon>
        <taxon>Lacicoccus</taxon>
    </lineage>
</organism>
<evidence type="ECO:0000256" key="4">
    <source>
        <dbReference type="ARBA" id="ARBA00016962"/>
    </source>
</evidence>
<keyword evidence="5" id="KW-0813">Transport</keyword>
<evidence type="ECO:0000259" key="12">
    <source>
        <dbReference type="Pfam" id="PF02687"/>
    </source>
</evidence>
<evidence type="ECO:0000256" key="7">
    <source>
        <dbReference type="ARBA" id="ARBA00022692"/>
    </source>
</evidence>
<proteinExistence type="inferred from homology"/>
<evidence type="ECO:0000256" key="3">
    <source>
        <dbReference type="ARBA" id="ARBA00011131"/>
    </source>
</evidence>
<evidence type="ECO:0000256" key="8">
    <source>
        <dbReference type="ARBA" id="ARBA00022989"/>
    </source>
</evidence>
<keyword evidence="6" id="KW-1003">Cell membrane</keyword>
<evidence type="ECO:0000256" key="10">
    <source>
        <dbReference type="ARBA" id="ARBA00024973"/>
    </source>
</evidence>
<dbReference type="Proteomes" id="UP000199008">
    <property type="component" value="Unassembled WGS sequence"/>
</dbReference>
<dbReference type="InterPro" id="IPR051125">
    <property type="entry name" value="ABC-4/HrtB_transporter"/>
</dbReference>
<dbReference type="InterPro" id="IPR003838">
    <property type="entry name" value="ABC3_permease_C"/>
</dbReference>
<evidence type="ECO:0000256" key="11">
    <source>
        <dbReference type="SAM" id="Phobius"/>
    </source>
</evidence>
<dbReference type="EMBL" id="FNFY01000009">
    <property type="protein sequence ID" value="SDK78048.1"/>
    <property type="molecule type" value="Genomic_DNA"/>
</dbReference>
<comment type="function">
    <text evidence="10">Part of the ABC transporter complex hrt involved in hemin import. Responsible for the translocation of the substrate across the membrane.</text>
</comment>
<feature type="transmembrane region" description="Helical" evidence="11">
    <location>
        <begin position="263"/>
        <end position="285"/>
    </location>
</feature>
<evidence type="ECO:0000313" key="14">
    <source>
        <dbReference type="Proteomes" id="UP000199008"/>
    </source>
</evidence>
<feature type="transmembrane region" description="Helical" evidence="11">
    <location>
        <begin position="218"/>
        <end position="242"/>
    </location>
</feature>
<comment type="similarity">
    <text evidence="2">Belongs to the ABC-4 integral membrane protein family. HrtB subfamily.</text>
</comment>
<accession>A0A1G9EPN7</accession>
<keyword evidence="7 11" id="KW-0812">Transmembrane</keyword>
<evidence type="ECO:0000256" key="5">
    <source>
        <dbReference type="ARBA" id="ARBA00022448"/>
    </source>
</evidence>
<evidence type="ECO:0000256" key="6">
    <source>
        <dbReference type="ARBA" id="ARBA00022475"/>
    </source>
</evidence>
<feature type="transmembrane region" description="Helical" evidence="11">
    <location>
        <begin position="305"/>
        <end position="326"/>
    </location>
</feature>
<dbReference type="OrthoDB" id="384327at2"/>
<evidence type="ECO:0000313" key="13">
    <source>
        <dbReference type="EMBL" id="SDK78048.1"/>
    </source>
</evidence>
<dbReference type="STRING" id="576118.SAMN05216216_10979"/>
<keyword evidence="8 11" id="KW-1133">Transmembrane helix</keyword>
<dbReference type="GO" id="GO:0005886">
    <property type="term" value="C:plasma membrane"/>
    <property type="evidence" value="ECO:0007669"/>
    <property type="project" value="UniProtKB-SubCell"/>
</dbReference>
<reference evidence="14" key="1">
    <citation type="submission" date="2016-10" db="EMBL/GenBank/DDBJ databases">
        <authorList>
            <person name="Varghese N."/>
            <person name="Submissions S."/>
        </authorList>
    </citation>
    <scope>NUCLEOTIDE SEQUENCE [LARGE SCALE GENOMIC DNA]</scope>
    <source>
        <strain evidence="14">CGMCC 1.8895</strain>
    </source>
</reference>
<comment type="subcellular location">
    <subcellularLocation>
        <location evidence="1">Cell membrane</location>
        <topology evidence="1">Multi-pass membrane protein</topology>
    </subcellularLocation>
</comment>
<evidence type="ECO:0000256" key="2">
    <source>
        <dbReference type="ARBA" id="ARBA00008697"/>
    </source>
</evidence>
<evidence type="ECO:0000256" key="1">
    <source>
        <dbReference type="ARBA" id="ARBA00004651"/>
    </source>
</evidence>
<sequence length="342" mass="38443">MKMAWKEMMKYKTRYLILGSIIFLISFLTLIISGLANGLSFDNASLVKNMPEGTYYMESKAEEQYNFSEISDSQRETIENSHGDAVFMSIQMGELEDEDGQKHGITYVTATDNEFFPDVEKGELILDESIQEDGIEAGDELSTNLMDDSFTVRDFAKQEKFSHSAVAFIHPDDFMNMYQSEKYQLAFTEDEEEDIDEMSAFNQNQFLNTIPSYSAEMLSLNMIIAFLFVISGMLFAIFFYMINVQKLGTYGILKAVGVKTITLLRLMWVQMILITLISLVIAISLSQLITLVLPEEMPYQLALETSAIMAAGFFIIGFIGATLSGVQISKVEPMEAINQGGA</sequence>
<keyword evidence="9 11" id="KW-0472">Membrane</keyword>
<dbReference type="PANTHER" id="PTHR43738:SF1">
    <property type="entry name" value="HEMIN TRANSPORT SYSTEM PERMEASE PROTEIN HRTB-RELATED"/>
    <property type="match status" value="1"/>
</dbReference>
<dbReference type="PANTHER" id="PTHR43738">
    <property type="entry name" value="ABC TRANSPORTER, MEMBRANE PROTEIN"/>
    <property type="match status" value="1"/>
</dbReference>
<comment type="subunit">
    <text evidence="3">The complex is composed of two ATP-binding proteins (HrtA), two transmembrane proteins (HrtB) and a solute-binding protein.</text>
</comment>
<protein>
    <recommendedName>
        <fullName evidence="4">Putative hemin transport system permease protein HrtB</fullName>
    </recommendedName>
</protein>
<gene>
    <name evidence="13" type="ORF">SAMN05216216_10979</name>
</gene>
<evidence type="ECO:0000256" key="9">
    <source>
        <dbReference type="ARBA" id="ARBA00023136"/>
    </source>
</evidence>